<protein>
    <submittedName>
        <fullName evidence="1">Uncharacterized protein</fullName>
    </submittedName>
</protein>
<proteinExistence type="predicted"/>
<dbReference type="GeneID" id="30000269"/>
<dbReference type="InterPro" id="IPR012674">
    <property type="entry name" value="Calycin"/>
</dbReference>
<gene>
    <name evidence="1" type="primary">ycf58</name>
    <name evidence="1" type="ORF">C00024_103</name>
</gene>
<organism evidence="1">
    <name type="scientific">Trichogloeopsis pedicellata</name>
    <dbReference type="NCBI Taxonomy" id="1495610"/>
    <lineage>
        <taxon>Eukaryota</taxon>
        <taxon>Rhodophyta</taxon>
        <taxon>Florideophyceae</taxon>
        <taxon>Nemaliophycidae</taxon>
        <taxon>Nemaliales</taxon>
        <taxon>Liagoraceae</taxon>
        <taxon>Trichogloeopsis</taxon>
    </lineage>
</organism>
<geneLocation type="chloroplast" evidence="1"/>
<keyword evidence="1" id="KW-0934">Plastid</keyword>
<sequence>MKTLSLLDASQLHSGQWTTLRTSYLLTNKFINVYKSNIQLNPDNLCNQLDISLQDYIYVNKEDLGSNITSISYATNKTNNALHNQEQKLYKWLGFVNKSNHIVYVYCINQLTIYEKCVFINPNLRIHINTIYKHNKCVCVSFSSDIKKA</sequence>
<reference evidence="1" key="2">
    <citation type="submission" date="2016-10" db="EMBL/GenBank/DDBJ databases">
        <authorList>
            <person name="de Groot N.N."/>
        </authorList>
    </citation>
    <scope>NUCLEOTIDE SEQUENCE</scope>
    <source>
        <strain evidence="1">C.0024</strain>
    </source>
</reference>
<name>A0A1G4P0F5_9FLOR</name>
<dbReference type="RefSeq" id="YP_009315735.1">
    <property type="nucleotide sequence ID" value="NC_031668.1"/>
</dbReference>
<reference evidence="1" key="1">
    <citation type="submission" date="2016-10" db="EMBL/GenBank/DDBJ databases">
        <title>Chloroplast genomes as a tool to resolve red algal phylogenies: a case study in the Nemaliales.</title>
        <authorList>
            <person name="Costa J.F."/>
            <person name="Lin S.M."/>
            <person name="Macaya E.C."/>
            <person name="Fernandez-Garcia C."/>
            <person name="Verbruggen H."/>
        </authorList>
    </citation>
    <scope>NUCLEOTIDE SEQUENCE</scope>
    <source>
        <strain evidence="1">C.0024</strain>
    </source>
</reference>
<dbReference type="EMBL" id="LT622878">
    <property type="protein sequence ID" value="SCW24393.1"/>
    <property type="molecule type" value="Genomic_DNA"/>
</dbReference>
<accession>A0A1G4P0F5</accession>
<keyword evidence="1" id="KW-0150">Chloroplast</keyword>
<evidence type="ECO:0000313" key="1">
    <source>
        <dbReference type="EMBL" id="SCW24393.1"/>
    </source>
</evidence>
<dbReference type="AlphaFoldDB" id="A0A1G4P0F5"/>
<dbReference type="Gene3D" id="2.40.128.20">
    <property type="match status" value="1"/>
</dbReference>